<evidence type="ECO:0000313" key="6">
    <source>
        <dbReference type="EMBL" id="KAK5163496.1"/>
    </source>
</evidence>
<feature type="coiled-coil region" evidence="3">
    <location>
        <begin position="167"/>
        <end position="194"/>
    </location>
</feature>
<dbReference type="CDD" id="cd00067">
    <property type="entry name" value="GAL4"/>
    <property type="match status" value="1"/>
</dbReference>
<accession>A0AAV9NYP5</accession>
<dbReference type="GeneID" id="89932003"/>
<keyword evidence="7" id="KW-1185">Reference proteome</keyword>
<gene>
    <name evidence="6" type="ORF">LTR77_010678</name>
</gene>
<dbReference type="PROSITE" id="PS50048">
    <property type="entry name" value="ZN2_CY6_FUNGAL_2"/>
    <property type="match status" value="1"/>
</dbReference>
<feature type="compositionally biased region" description="Low complexity" evidence="4">
    <location>
        <begin position="813"/>
        <end position="826"/>
    </location>
</feature>
<dbReference type="SMART" id="SM00906">
    <property type="entry name" value="Fungal_trans"/>
    <property type="match status" value="1"/>
</dbReference>
<evidence type="ECO:0000256" key="3">
    <source>
        <dbReference type="SAM" id="Coils"/>
    </source>
</evidence>
<dbReference type="PANTHER" id="PTHR46910:SF1">
    <property type="entry name" value="MISCELLANEOUS ZN(II)2CYS6 TRANSCRIPTION FACTOR (EUROFUNG)-RELATED"/>
    <property type="match status" value="1"/>
</dbReference>
<keyword evidence="2" id="KW-0539">Nucleus</keyword>
<dbReference type="SMART" id="SM00066">
    <property type="entry name" value="GAL4"/>
    <property type="match status" value="1"/>
</dbReference>
<evidence type="ECO:0000313" key="7">
    <source>
        <dbReference type="Proteomes" id="UP001337655"/>
    </source>
</evidence>
<feature type="compositionally biased region" description="Polar residues" evidence="4">
    <location>
        <begin position="44"/>
        <end position="57"/>
    </location>
</feature>
<evidence type="ECO:0000256" key="4">
    <source>
        <dbReference type="SAM" id="MobiDB-lite"/>
    </source>
</evidence>
<dbReference type="Pfam" id="PF04082">
    <property type="entry name" value="Fungal_trans"/>
    <property type="match status" value="1"/>
</dbReference>
<keyword evidence="3" id="KW-0175">Coiled coil</keyword>
<proteinExistence type="predicted"/>
<dbReference type="SUPFAM" id="SSF57701">
    <property type="entry name" value="Zn2/Cys6 DNA-binding domain"/>
    <property type="match status" value="1"/>
</dbReference>
<feature type="compositionally biased region" description="Polar residues" evidence="4">
    <location>
        <begin position="9"/>
        <end position="18"/>
    </location>
</feature>
<dbReference type="InterPro" id="IPR036864">
    <property type="entry name" value="Zn2-C6_fun-type_DNA-bd_sf"/>
</dbReference>
<keyword evidence="1" id="KW-0479">Metal-binding</keyword>
<feature type="compositionally biased region" description="Polar residues" evidence="4">
    <location>
        <begin position="97"/>
        <end position="116"/>
    </location>
</feature>
<dbReference type="GO" id="GO:0006351">
    <property type="term" value="P:DNA-templated transcription"/>
    <property type="evidence" value="ECO:0007669"/>
    <property type="project" value="InterPro"/>
</dbReference>
<feature type="compositionally biased region" description="Pro residues" evidence="4">
    <location>
        <begin position="769"/>
        <end position="799"/>
    </location>
</feature>
<dbReference type="EMBL" id="JAVRRT010000025">
    <property type="protein sequence ID" value="KAK5163496.1"/>
    <property type="molecule type" value="Genomic_DNA"/>
</dbReference>
<sequence>MDMDGLSDNMPNGRSSAQPHHMPYGTPSTSQAAPAAPLASTSAVFTTPGAQQPTDNPASPAPAGQAHPHMNGLSQGYPYPTLPGQAAALPTMMQDQYMNHDPSMSTPGISPTQQNAAKRAYRQRRKDPSCDACRERKVKCDATDMTSCSECSSRGVKCQFTKETNRRMSSIKQVQDLEKQLANAKAHIDSLNAQLRDRGATDLEAGTSNIPTLNLPDASVKERRPGPPAIDGLDETRQNIRNFSRGIFVPPPPYRTFGSQPNYPHATHQLPPKHVADRLLSHYHGSVHVYAPHLHWPTFIQEYEQVYRLGSFQQSPHIWVSVFYGVLACGTLMDPQPNAPAQEGEGAGYLDTCVRCINTWSDELTLDTVRAALLISIYFIETNMRSAGWMWLGGAIRTAQDIGLHTDRGPYPPVEAEMRRRVWWSIYNWDRPLTIDDDDCDVTEPTPVDDEFIRPTGISFPPPGTTSTNGLIPVIPVVRLIAQLKKTLKSRTIAVATLTLYDDHFRSIMDTYPEPFSIHTQSYLDPRHLMAACSLQTARFFLYRHNLSPACRAPDRRDALDRCVRVGIDTAHYVQRSMQQGSLSPSQSFYSTAHMANWAARLRTMAPAFFCSHLWRCALVLCLRLEFAQALTIVQASASIGDLRKSNTACGRNLAFFLDKLIGRLRSGANRDTLEQDEEMLAYTSGDLQGCGEESWVWIGSDTGAALSKAHRNAFPNESPNSTSLTERETHEWGGWDHVQRTLNQLLQDQQASMGPPPQTQHQQQQQQQPPPQQQPAPYPQHSPTYPPPPWTYPPPPQTPGMHHLAPQPSITSQHSSLSPGNSSHSGGNGGSGRISIQDIM</sequence>
<dbReference type="InterPro" id="IPR050987">
    <property type="entry name" value="AtrR-like"/>
</dbReference>
<dbReference type="Gene3D" id="4.10.240.10">
    <property type="entry name" value="Zn(2)-C6 fungal-type DNA-binding domain"/>
    <property type="match status" value="1"/>
</dbReference>
<dbReference type="GO" id="GO:0000981">
    <property type="term" value="F:DNA-binding transcription factor activity, RNA polymerase II-specific"/>
    <property type="evidence" value="ECO:0007669"/>
    <property type="project" value="InterPro"/>
</dbReference>
<organism evidence="6 7">
    <name type="scientific">Saxophila tyrrhenica</name>
    <dbReference type="NCBI Taxonomy" id="1690608"/>
    <lineage>
        <taxon>Eukaryota</taxon>
        <taxon>Fungi</taxon>
        <taxon>Dikarya</taxon>
        <taxon>Ascomycota</taxon>
        <taxon>Pezizomycotina</taxon>
        <taxon>Dothideomycetes</taxon>
        <taxon>Dothideomycetidae</taxon>
        <taxon>Mycosphaerellales</taxon>
        <taxon>Extremaceae</taxon>
        <taxon>Saxophila</taxon>
    </lineage>
</organism>
<dbReference type="Proteomes" id="UP001337655">
    <property type="component" value="Unassembled WGS sequence"/>
</dbReference>
<dbReference type="GO" id="GO:0008270">
    <property type="term" value="F:zinc ion binding"/>
    <property type="evidence" value="ECO:0007669"/>
    <property type="project" value="InterPro"/>
</dbReference>
<comment type="caution">
    <text evidence="6">The sequence shown here is derived from an EMBL/GenBank/DDBJ whole genome shotgun (WGS) entry which is preliminary data.</text>
</comment>
<feature type="region of interest" description="Disordered" evidence="4">
    <location>
        <begin position="97"/>
        <end position="123"/>
    </location>
</feature>
<dbReference type="AlphaFoldDB" id="A0AAV9NYP5"/>
<dbReference type="GO" id="GO:0003677">
    <property type="term" value="F:DNA binding"/>
    <property type="evidence" value="ECO:0007669"/>
    <property type="project" value="InterPro"/>
</dbReference>
<dbReference type="InterPro" id="IPR007219">
    <property type="entry name" value="XnlR_reg_dom"/>
</dbReference>
<dbReference type="InterPro" id="IPR001138">
    <property type="entry name" value="Zn2Cys6_DnaBD"/>
</dbReference>
<feature type="domain" description="Zn(2)-C6 fungal-type" evidence="5">
    <location>
        <begin position="129"/>
        <end position="160"/>
    </location>
</feature>
<evidence type="ECO:0000256" key="2">
    <source>
        <dbReference type="ARBA" id="ARBA00023242"/>
    </source>
</evidence>
<name>A0AAV9NYP5_9PEZI</name>
<feature type="region of interest" description="Disordered" evidence="4">
    <location>
        <begin position="1"/>
        <end position="82"/>
    </location>
</feature>
<evidence type="ECO:0000256" key="1">
    <source>
        <dbReference type="ARBA" id="ARBA00022723"/>
    </source>
</evidence>
<dbReference type="PANTHER" id="PTHR46910">
    <property type="entry name" value="TRANSCRIPTION FACTOR PDR1"/>
    <property type="match status" value="1"/>
</dbReference>
<dbReference type="Pfam" id="PF00172">
    <property type="entry name" value="Zn_clus"/>
    <property type="match status" value="1"/>
</dbReference>
<dbReference type="PROSITE" id="PS00463">
    <property type="entry name" value="ZN2_CY6_FUNGAL_1"/>
    <property type="match status" value="1"/>
</dbReference>
<protein>
    <recommendedName>
        <fullName evidence="5">Zn(2)-C6 fungal-type domain-containing protein</fullName>
    </recommendedName>
</protein>
<reference evidence="6 7" key="1">
    <citation type="submission" date="2023-08" db="EMBL/GenBank/DDBJ databases">
        <title>Black Yeasts Isolated from many extreme environments.</title>
        <authorList>
            <person name="Coleine C."/>
            <person name="Stajich J.E."/>
            <person name="Selbmann L."/>
        </authorList>
    </citation>
    <scope>NUCLEOTIDE SEQUENCE [LARGE SCALE GENOMIC DNA]</scope>
    <source>
        <strain evidence="6 7">CCFEE 5935</strain>
    </source>
</reference>
<evidence type="ECO:0000259" key="5">
    <source>
        <dbReference type="PROSITE" id="PS50048"/>
    </source>
</evidence>
<feature type="region of interest" description="Disordered" evidence="4">
    <location>
        <begin position="204"/>
        <end position="234"/>
    </location>
</feature>
<dbReference type="CDD" id="cd12148">
    <property type="entry name" value="fungal_TF_MHR"/>
    <property type="match status" value="1"/>
</dbReference>
<feature type="region of interest" description="Disordered" evidence="4">
    <location>
        <begin position="751"/>
        <end position="841"/>
    </location>
</feature>
<feature type="compositionally biased region" description="Low complexity" evidence="4">
    <location>
        <begin position="26"/>
        <end position="43"/>
    </location>
</feature>
<dbReference type="RefSeq" id="XP_064653973.1">
    <property type="nucleotide sequence ID" value="XM_064807895.1"/>
</dbReference>